<gene>
    <name evidence="3" type="ORF">AC230_23635</name>
</gene>
<feature type="transmembrane region" description="Helical" evidence="2">
    <location>
        <begin position="205"/>
        <end position="223"/>
    </location>
</feature>
<keyword evidence="2" id="KW-1133">Transmembrane helix</keyword>
<evidence type="ECO:0000256" key="2">
    <source>
        <dbReference type="SAM" id="Phobius"/>
    </source>
</evidence>
<feature type="transmembrane region" description="Helical" evidence="2">
    <location>
        <begin position="229"/>
        <end position="246"/>
    </location>
</feature>
<comment type="caution">
    <text evidence="3">The sequence shown here is derived from an EMBL/GenBank/DDBJ whole genome shotgun (WGS) entry which is preliminary data.</text>
</comment>
<reference evidence="4" key="1">
    <citation type="submission" date="2015-07" db="EMBL/GenBank/DDBJ databases">
        <title>Draft genome sequence of Streptomyces sp. CMAA 1322, a bacterium isolated from Caatinga biome, from dry forest semiarid of Brazil.</title>
        <authorList>
            <person name="Santos S.N."/>
            <person name="Gacesa R."/>
            <person name="Taketani R.G."/>
            <person name="Long P.F."/>
            <person name="Melo I.S."/>
        </authorList>
    </citation>
    <scope>NUCLEOTIDE SEQUENCE [LARGE SCALE GENOMIC DNA]</scope>
    <source>
        <strain evidence="4">CMAA 1322</strain>
    </source>
</reference>
<organism evidence="3 4">
    <name type="scientific">Streptomyces caatingaensis</name>
    <dbReference type="NCBI Taxonomy" id="1678637"/>
    <lineage>
        <taxon>Bacteria</taxon>
        <taxon>Bacillati</taxon>
        <taxon>Actinomycetota</taxon>
        <taxon>Actinomycetes</taxon>
        <taxon>Kitasatosporales</taxon>
        <taxon>Streptomycetaceae</taxon>
        <taxon>Streptomyces</taxon>
    </lineage>
</organism>
<sequence length="348" mass="35980">MTALRAAPAVGLFLLAPLIGECLLGNLTVPEMGLLLPLLAPMYGAGALLVRECARRAGRGHGAMLLLGVAYGLIEEGLVDQMLFNRHYAGHDLMGATCIPGLGVGGWLTVSVVTMHAVWSTNVGIVIVESLLPAERADGPWLGRTGLAVTGLVFAGGCALVWYGNYTDERFVASPWQLGATAVAVVTLVLYALARPRPRPRAATVSPWVLGTATLIAGSLFLFTDSLPGWWSATAALALVTAAAVIGHRCAWSPCHRLALAGGALLAYAWTGFFEVPESAAGGKGAVDYAANGVLAAGAVVVLAVAVRRVGRRGEGVPQPLPQRGHPQVTVSSPGGRGGRWSRGTGSR</sequence>
<evidence type="ECO:0000313" key="3">
    <source>
        <dbReference type="EMBL" id="KNB49773.1"/>
    </source>
</evidence>
<protein>
    <recommendedName>
        <fullName evidence="5">DUF998 domain-containing protein</fullName>
    </recommendedName>
</protein>
<dbReference type="Proteomes" id="UP000037288">
    <property type="component" value="Unassembled WGS sequence"/>
</dbReference>
<feature type="transmembrane region" description="Helical" evidence="2">
    <location>
        <begin position="175"/>
        <end position="193"/>
    </location>
</feature>
<feature type="transmembrane region" description="Helical" evidence="2">
    <location>
        <begin position="289"/>
        <end position="307"/>
    </location>
</feature>
<feature type="transmembrane region" description="Helical" evidence="2">
    <location>
        <begin position="141"/>
        <end position="163"/>
    </location>
</feature>
<dbReference type="OrthoDB" id="8478704at2"/>
<evidence type="ECO:0000256" key="1">
    <source>
        <dbReference type="SAM" id="MobiDB-lite"/>
    </source>
</evidence>
<feature type="compositionally biased region" description="Gly residues" evidence="1">
    <location>
        <begin position="335"/>
        <end position="348"/>
    </location>
</feature>
<feature type="transmembrane region" description="Helical" evidence="2">
    <location>
        <begin position="258"/>
        <end position="277"/>
    </location>
</feature>
<dbReference type="PATRIC" id="fig|1678637.3.peg.5061"/>
<name>A0A0K9X996_9ACTN</name>
<keyword evidence="2" id="KW-0812">Transmembrane</keyword>
<feature type="region of interest" description="Disordered" evidence="1">
    <location>
        <begin position="315"/>
        <end position="348"/>
    </location>
</feature>
<feature type="transmembrane region" description="Helical" evidence="2">
    <location>
        <begin position="104"/>
        <end position="129"/>
    </location>
</feature>
<dbReference type="AlphaFoldDB" id="A0A0K9X996"/>
<keyword evidence="2" id="KW-0472">Membrane</keyword>
<keyword evidence="4" id="KW-1185">Reference proteome</keyword>
<accession>A0A0K9X996</accession>
<evidence type="ECO:0000313" key="4">
    <source>
        <dbReference type="Proteomes" id="UP000037288"/>
    </source>
</evidence>
<evidence type="ECO:0008006" key="5">
    <source>
        <dbReference type="Google" id="ProtNLM"/>
    </source>
</evidence>
<feature type="transmembrane region" description="Helical" evidence="2">
    <location>
        <begin position="62"/>
        <end position="84"/>
    </location>
</feature>
<dbReference type="EMBL" id="LFXA01000017">
    <property type="protein sequence ID" value="KNB49773.1"/>
    <property type="molecule type" value="Genomic_DNA"/>
</dbReference>
<proteinExistence type="predicted"/>
<dbReference type="STRING" id="1678637.AC230_23635"/>
<feature type="transmembrane region" description="Helical" evidence="2">
    <location>
        <begin position="34"/>
        <end position="50"/>
    </location>
</feature>
<dbReference type="RefSeq" id="WP_049718322.1">
    <property type="nucleotide sequence ID" value="NZ_LFXA01000017.1"/>
</dbReference>